<evidence type="ECO:0000313" key="2">
    <source>
        <dbReference type="Proteomes" id="UP001210528"/>
    </source>
</evidence>
<keyword evidence="2" id="KW-1185">Reference proteome</keyword>
<comment type="caution">
    <text evidence="1">The sequence shown here is derived from an EMBL/GenBank/DDBJ whole genome shotgun (WGS) entry which is preliminary data.</text>
</comment>
<accession>A0ABT4Z7W9</accession>
<protein>
    <submittedName>
        <fullName evidence="1">Uncharacterized protein</fullName>
    </submittedName>
</protein>
<dbReference type="EMBL" id="JAQLUK010000032">
    <property type="protein sequence ID" value="MDB2293823.1"/>
    <property type="molecule type" value="Genomic_DNA"/>
</dbReference>
<dbReference type="Proteomes" id="UP001210528">
    <property type="component" value="Unassembled WGS sequence"/>
</dbReference>
<sequence>MSQSTTDTIPGVSFNDSQFKLIGWKNKNDPTQYLRNNTHTWRVQNSAGEDLLKFDMGAGYTVTNSDGKVIAKVGDGIAIDEISEDEVNSGVIDYDEVVYSTILDEIILSTDMNISGGGKITRYDSKDTLITLESNRIRQLLSLVYIADFIFPQKWKINSPEHGEVCTIREDRHINPFSKPSKSINIKQREKLSNIEIFAIMCLIAKMSTT</sequence>
<dbReference type="RefSeq" id="WP_271946551.1">
    <property type="nucleotide sequence ID" value="NZ_JAQLTW010000016.1"/>
</dbReference>
<organism evidence="1 2">
    <name type="scientific">Halorubrum ezzemoulense</name>
    <name type="common">Halorubrum chaoviator</name>
    <dbReference type="NCBI Taxonomy" id="337243"/>
    <lineage>
        <taxon>Archaea</taxon>
        <taxon>Methanobacteriati</taxon>
        <taxon>Methanobacteriota</taxon>
        <taxon>Stenosarchaea group</taxon>
        <taxon>Halobacteria</taxon>
        <taxon>Halobacteriales</taxon>
        <taxon>Haloferacaceae</taxon>
        <taxon>Halorubrum</taxon>
    </lineage>
</organism>
<gene>
    <name evidence="1" type="ORF">PM085_16350</name>
</gene>
<reference evidence="1 2" key="1">
    <citation type="submission" date="2023-01" db="EMBL/GenBank/DDBJ databases">
        <title>Halorubrum ezzemoulense from Santa Pola, Spain.</title>
        <authorList>
            <person name="Feng Y."/>
            <person name="Louyakis A.S."/>
            <person name="Gogarten J.P."/>
        </authorList>
    </citation>
    <scope>NUCLEOTIDE SEQUENCE [LARGE SCALE GENOMIC DNA]</scope>
    <source>
        <strain evidence="1 2">AMM015</strain>
    </source>
</reference>
<proteinExistence type="predicted"/>
<evidence type="ECO:0000313" key="1">
    <source>
        <dbReference type="EMBL" id="MDB2293823.1"/>
    </source>
</evidence>
<name>A0ABT4Z7W9_HALEZ</name>